<dbReference type="InterPro" id="IPR006578">
    <property type="entry name" value="MADF-dom"/>
</dbReference>
<dbReference type="PROSITE" id="PS51029">
    <property type="entry name" value="MADF"/>
    <property type="match status" value="1"/>
</dbReference>
<dbReference type="AlphaFoldDB" id="A0A8J2EI06"/>
<feature type="region of interest" description="Disordered" evidence="1">
    <location>
        <begin position="68"/>
        <end position="100"/>
    </location>
</feature>
<proteinExistence type="predicted"/>
<keyword evidence="4" id="KW-1185">Reference proteome</keyword>
<comment type="caution">
    <text evidence="3">The sequence shown here is derived from an EMBL/GenBank/DDBJ whole genome shotgun (WGS) entry which is preliminary data.</text>
</comment>
<evidence type="ECO:0000256" key="1">
    <source>
        <dbReference type="SAM" id="MobiDB-lite"/>
    </source>
</evidence>
<evidence type="ECO:0000313" key="4">
    <source>
        <dbReference type="Proteomes" id="UP000786811"/>
    </source>
</evidence>
<accession>A0A8J2EI06</accession>
<feature type="compositionally biased region" description="Polar residues" evidence="1">
    <location>
        <begin position="70"/>
        <end position="97"/>
    </location>
</feature>
<dbReference type="Proteomes" id="UP000786811">
    <property type="component" value="Unassembled WGS sequence"/>
</dbReference>
<sequence>EMRVVFTCGLCETICDEYVSHECLRNYNDVHIDENYYFFSLLDDKVTILRRALLPNGTEGVIHEKLYPTNDENQCPNTDKSSNASISKKQNNTGSTAKRSKKLNDDEVEILLLEVQSRPPLWNFELPLVQRSKEIVTALWQEVSRALNGQLTADGARKKFKSLRDTHRKLIGDEHHGSGSGRVEQREKLKFYKSCEFLRDSCLIRPYENKIINIVATELTRSNMPDNVDVGEHDDHRNTSMNDSESAADSLLKKDISTHRKSRKRNRESEETDTLDSLSRIADKICNESIKPALPTPPSIDVIDNFMIGIGHQIRKLPEEFHFEVMIEIMNLVHNIEKQYSAC</sequence>
<evidence type="ECO:0000313" key="3">
    <source>
        <dbReference type="EMBL" id="CAG5073482.1"/>
    </source>
</evidence>
<dbReference type="Pfam" id="PF10545">
    <property type="entry name" value="MADF_DNA_bdg"/>
    <property type="match status" value="1"/>
</dbReference>
<dbReference type="SMART" id="SM00595">
    <property type="entry name" value="MADF"/>
    <property type="match status" value="1"/>
</dbReference>
<feature type="non-terminal residue" evidence="3">
    <location>
        <position position="1"/>
    </location>
</feature>
<evidence type="ECO:0000259" key="2">
    <source>
        <dbReference type="PROSITE" id="PS51029"/>
    </source>
</evidence>
<dbReference type="EMBL" id="CAJNRD030001114">
    <property type="protein sequence ID" value="CAG5073482.1"/>
    <property type="molecule type" value="Genomic_DNA"/>
</dbReference>
<name>A0A8J2EI06_COTCN</name>
<dbReference type="OrthoDB" id="7701713at2759"/>
<feature type="region of interest" description="Disordered" evidence="1">
    <location>
        <begin position="224"/>
        <end position="275"/>
    </location>
</feature>
<reference evidence="3" key="1">
    <citation type="submission" date="2021-04" db="EMBL/GenBank/DDBJ databases">
        <authorList>
            <person name="Chebbi M.A.C M."/>
        </authorList>
    </citation>
    <scope>NUCLEOTIDE SEQUENCE</scope>
</reference>
<organism evidence="3 4">
    <name type="scientific">Cotesia congregata</name>
    <name type="common">Parasitoid wasp</name>
    <name type="synonym">Apanteles congregatus</name>
    <dbReference type="NCBI Taxonomy" id="51543"/>
    <lineage>
        <taxon>Eukaryota</taxon>
        <taxon>Metazoa</taxon>
        <taxon>Ecdysozoa</taxon>
        <taxon>Arthropoda</taxon>
        <taxon>Hexapoda</taxon>
        <taxon>Insecta</taxon>
        <taxon>Pterygota</taxon>
        <taxon>Neoptera</taxon>
        <taxon>Endopterygota</taxon>
        <taxon>Hymenoptera</taxon>
        <taxon>Apocrita</taxon>
        <taxon>Ichneumonoidea</taxon>
        <taxon>Braconidae</taxon>
        <taxon>Microgastrinae</taxon>
        <taxon>Cotesia</taxon>
    </lineage>
</organism>
<feature type="domain" description="MADF" evidence="2">
    <location>
        <begin position="110"/>
        <end position="203"/>
    </location>
</feature>
<gene>
    <name evidence="3" type="ORF">HICCMSTLAB_LOCUS425</name>
</gene>
<protein>
    <recommendedName>
        <fullName evidence="2">MADF domain-containing protein</fullName>
    </recommendedName>
</protein>